<keyword evidence="3" id="KW-1185">Reference proteome</keyword>
<keyword evidence="1" id="KW-0472">Membrane</keyword>
<keyword evidence="1" id="KW-1133">Transmembrane helix</keyword>
<dbReference type="Proteomes" id="UP000295499">
    <property type="component" value="Unassembled WGS sequence"/>
</dbReference>
<accession>A0A4R6IFU4</accession>
<reference evidence="2 3" key="1">
    <citation type="submission" date="2019-03" db="EMBL/GenBank/DDBJ databases">
        <title>Genomic Encyclopedia of Archaeal and Bacterial Type Strains, Phase II (KMG-II): from individual species to whole genera.</title>
        <authorList>
            <person name="Goeker M."/>
        </authorList>
    </citation>
    <scope>NUCLEOTIDE SEQUENCE [LARGE SCALE GENOMIC DNA]</scope>
    <source>
        <strain evidence="2 3">DSM 19034</strain>
    </source>
</reference>
<evidence type="ECO:0000256" key="1">
    <source>
        <dbReference type="SAM" id="Phobius"/>
    </source>
</evidence>
<protein>
    <submittedName>
        <fullName evidence="2">Uncharacterized protein</fullName>
    </submittedName>
</protein>
<feature type="transmembrane region" description="Helical" evidence="1">
    <location>
        <begin position="12"/>
        <end position="31"/>
    </location>
</feature>
<dbReference type="AlphaFoldDB" id="A0A4R6IFU4"/>
<comment type="caution">
    <text evidence="2">The sequence shown here is derived from an EMBL/GenBank/DDBJ whole genome shotgun (WGS) entry which is preliminary data.</text>
</comment>
<name>A0A4R6IFU4_9SPHI</name>
<evidence type="ECO:0000313" key="3">
    <source>
        <dbReference type="Proteomes" id="UP000295499"/>
    </source>
</evidence>
<feature type="transmembrane region" description="Helical" evidence="1">
    <location>
        <begin position="72"/>
        <end position="95"/>
    </location>
</feature>
<feature type="transmembrane region" description="Helical" evidence="1">
    <location>
        <begin position="37"/>
        <end position="65"/>
    </location>
</feature>
<dbReference type="RefSeq" id="WP_166641973.1">
    <property type="nucleotide sequence ID" value="NZ_SNWM01000004.1"/>
</dbReference>
<sequence length="96" mass="10316">MSDKGGEMLKIFGVNFLLFIAYVALIVLNSANKDRGFNIAVGMAVCMCIQVVLNGIAGVVFLVIGKRELGRILLISAGALMPIGFVSWLILLRIFG</sequence>
<keyword evidence="1" id="KW-0812">Transmembrane</keyword>
<evidence type="ECO:0000313" key="2">
    <source>
        <dbReference type="EMBL" id="TDO20924.1"/>
    </source>
</evidence>
<organism evidence="2 3">
    <name type="scientific">Pedobacter duraquae</name>
    <dbReference type="NCBI Taxonomy" id="425511"/>
    <lineage>
        <taxon>Bacteria</taxon>
        <taxon>Pseudomonadati</taxon>
        <taxon>Bacteroidota</taxon>
        <taxon>Sphingobacteriia</taxon>
        <taxon>Sphingobacteriales</taxon>
        <taxon>Sphingobacteriaceae</taxon>
        <taxon>Pedobacter</taxon>
    </lineage>
</organism>
<proteinExistence type="predicted"/>
<gene>
    <name evidence="2" type="ORF">CLV32_3560</name>
</gene>
<dbReference type="EMBL" id="SNWM01000004">
    <property type="protein sequence ID" value="TDO20924.1"/>
    <property type="molecule type" value="Genomic_DNA"/>
</dbReference>